<keyword evidence="1" id="KW-1133">Transmembrane helix</keyword>
<keyword evidence="1" id="KW-0812">Transmembrane</keyword>
<proteinExistence type="predicted"/>
<comment type="caution">
    <text evidence="2">The sequence shown here is derived from an EMBL/GenBank/DDBJ whole genome shotgun (WGS) entry which is preliminary data.</text>
</comment>
<organism evidence="2 3">
    <name type="scientific">Fervidicola ferrireducens</name>
    <dbReference type="NCBI Taxonomy" id="520764"/>
    <lineage>
        <taxon>Bacteria</taxon>
        <taxon>Bacillati</taxon>
        <taxon>Bacillota</taxon>
        <taxon>Clostridia</taxon>
        <taxon>Thermosediminibacterales</taxon>
        <taxon>Thermosediminibacteraceae</taxon>
        <taxon>Fervidicola</taxon>
    </lineage>
</organism>
<dbReference type="InParanoid" id="A0A140L9M7"/>
<dbReference type="STRING" id="520764.AN618_12810"/>
<accession>A0A140L9M7</accession>
<evidence type="ECO:0000256" key="1">
    <source>
        <dbReference type="SAM" id="Phobius"/>
    </source>
</evidence>
<protein>
    <recommendedName>
        <fullName evidence="4">GGDEF domain-containing protein</fullName>
    </recommendedName>
</protein>
<feature type="transmembrane region" description="Helical" evidence="1">
    <location>
        <begin position="7"/>
        <end position="29"/>
    </location>
</feature>
<sequence length="278" mass="32040">MQFYDRLKISIIFLLQFIMFIIYLNFFAIEDFSIYLIFMVFIYISILIGGSLYGFVTLTMTTFAVAFWQVYTAWINGSRISFQITLILKQIMGIIFLILFWVMLSEITNITVENRKMKEKLKILERTDEITGVLTKSELIERFKIIFTSMQRRNQSGYFVVLRWAGLNVKSRGKTYYSGSIARIIGQVCLNSIRRQYDLAGSLGNNTLLIVLQNTNLEGAQIVVGRIKENLKKEERINASVLLEELDFQIHPIPTNLDEAVEFINCIAGECGGIENVK</sequence>
<evidence type="ECO:0000313" key="3">
    <source>
        <dbReference type="Proteomes" id="UP000070427"/>
    </source>
</evidence>
<dbReference type="Proteomes" id="UP000070427">
    <property type="component" value="Unassembled WGS sequence"/>
</dbReference>
<dbReference type="Gene3D" id="3.30.70.270">
    <property type="match status" value="1"/>
</dbReference>
<dbReference type="EMBL" id="LOED01000013">
    <property type="protein sequence ID" value="KXG77252.1"/>
    <property type="molecule type" value="Genomic_DNA"/>
</dbReference>
<keyword evidence="3" id="KW-1185">Reference proteome</keyword>
<evidence type="ECO:0000313" key="2">
    <source>
        <dbReference type="EMBL" id="KXG77252.1"/>
    </source>
</evidence>
<feature type="transmembrane region" description="Helical" evidence="1">
    <location>
        <begin position="35"/>
        <end position="68"/>
    </location>
</feature>
<evidence type="ECO:0008006" key="4">
    <source>
        <dbReference type="Google" id="ProtNLM"/>
    </source>
</evidence>
<dbReference type="AlphaFoldDB" id="A0A140L9M7"/>
<dbReference type="InterPro" id="IPR043128">
    <property type="entry name" value="Rev_trsase/Diguanyl_cyclase"/>
</dbReference>
<gene>
    <name evidence="2" type="ORF">AN618_12810</name>
</gene>
<keyword evidence="1" id="KW-0472">Membrane</keyword>
<reference evidence="2 3" key="1">
    <citation type="submission" date="2015-12" db="EMBL/GenBank/DDBJ databases">
        <title>Draft genome sequnece of Fervidicola ferrireducens strain Y170.</title>
        <authorList>
            <person name="Patel B.K."/>
        </authorList>
    </citation>
    <scope>NUCLEOTIDE SEQUENCE [LARGE SCALE GENOMIC DNA]</scope>
    <source>
        <strain evidence="2 3">Y170</strain>
    </source>
</reference>
<feature type="transmembrane region" description="Helical" evidence="1">
    <location>
        <begin position="80"/>
        <end position="104"/>
    </location>
</feature>
<name>A0A140L9M7_9FIRM</name>